<reference evidence="1" key="2">
    <citation type="submission" date="2012-05" db="EMBL/GenBank/DDBJ databases">
        <title>Annotation of the Genome Sequence of Fusarium oxysporum HDV247.</title>
        <authorList>
            <consortium name="The Broad Institute Genomics Platform"/>
            <person name="Ma L.-J."/>
            <person name="Corby-Kistler H."/>
            <person name="Broz K."/>
            <person name="Gale L.R."/>
            <person name="Jonkers W."/>
            <person name="O'Donnell K."/>
            <person name="Ploetz R."/>
            <person name="Steinberg C."/>
            <person name="Schwartz D.C."/>
            <person name="VanEtten H."/>
            <person name="Zhou S."/>
            <person name="Young S.K."/>
            <person name="Zeng Q."/>
            <person name="Gargeya S."/>
            <person name="Fitzgerald M."/>
            <person name="Abouelleil A."/>
            <person name="Alvarado L."/>
            <person name="Chapman S.B."/>
            <person name="Gainer-Dewar J."/>
            <person name="Goldberg J."/>
            <person name="Griggs A."/>
            <person name="Gujja S."/>
            <person name="Hansen M."/>
            <person name="Howarth C."/>
            <person name="Imamovic A."/>
            <person name="Ireland A."/>
            <person name="Larimer J."/>
            <person name="McCowan C."/>
            <person name="Murphy C."/>
            <person name="Pearson M."/>
            <person name="Poon T.W."/>
            <person name="Priest M."/>
            <person name="Roberts A."/>
            <person name="Saif S."/>
            <person name="Shea T."/>
            <person name="Sykes S."/>
            <person name="Wortman J."/>
            <person name="Nusbaum C."/>
            <person name="Birren B."/>
        </authorList>
    </citation>
    <scope>NUCLEOTIDE SEQUENCE</scope>
    <source>
        <strain evidence="1">HDV247</strain>
    </source>
</reference>
<sequence length="95" mass="10745">MWSLTCTISLKYGEVLDSRLFLAIQHVGSDYFKQDKYYLPCLPSKLAFIQNYGLKIEHLTAQTEEKSDLVGLQSTEIHTSQVATTLSSGYTEHGR</sequence>
<reference evidence="1" key="1">
    <citation type="submission" date="2011-10" db="EMBL/GenBank/DDBJ databases">
        <title>The Genome Sequence of Fusarium oxysporum HDV247.</title>
        <authorList>
            <consortium name="The Broad Institute Genome Sequencing Platform"/>
            <person name="Ma L.-J."/>
            <person name="Gale L.R."/>
            <person name="Schwartz D.C."/>
            <person name="Zhou S."/>
            <person name="Corby-Kistler H."/>
            <person name="Young S.K."/>
            <person name="Zeng Q."/>
            <person name="Gargeya S."/>
            <person name="Fitzgerald M."/>
            <person name="Haas B."/>
            <person name="Abouelleil A."/>
            <person name="Alvarado L."/>
            <person name="Arachchi H.M."/>
            <person name="Berlin A."/>
            <person name="Brown A."/>
            <person name="Chapman S.B."/>
            <person name="Chen Z."/>
            <person name="Dunbar C."/>
            <person name="Freedman E."/>
            <person name="Gearin G."/>
            <person name="Goldberg J."/>
            <person name="Griggs A."/>
            <person name="Gujja S."/>
            <person name="Heiman D."/>
            <person name="Howarth C."/>
            <person name="Larson L."/>
            <person name="Lui A."/>
            <person name="MacDonald P.J.P."/>
            <person name="Montmayeur A."/>
            <person name="Murphy C."/>
            <person name="Neiman D."/>
            <person name="Pearson M."/>
            <person name="Priest M."/>
            <person name="Roberts A."/>
            <person name="Saif S."/>
            <person name="Shea T."/>
            <person name="Shenoy N."/>
            <person name="Sisk P."/>
            <person name="Stolte C."/>
            <person name="Sykes S."/>
            <person name="Wortman J."/>
            <person name="Nusbaum C."/>
            <person name="Birren B."/>
        </authorList>
    </citation>
    <scope>NUCLEOTIDE SEQUENCE [LARGE SCALE GENOMIC DNA]</scope>
    <source>
        <strain evidence="1">HDV247</strain>
    </source>
</reference>
<dbReference type="AlphaFoldDB" id="W9NGY3"/>
<dbReference type="HOGENOM" id="CLU_2372865_0_0_1"/>
<name>W9NGY3_FUSOX</name>
<evidence type="ECO:0000313" key="1">
    <source>
        <dbReference type="EMBL" id="EXA29981.1"/>
    </source>
</evidence>
<proteinExistence type="predicted"/>
<dbReference type="Proteomes" id="UP000030751">
    <property type="component" value="Unassembled WGS sequence"/>
</dbReference>
<protein>
    <submittedName>
        <fullName evidence="1">Uncharacterized protein</fullName>
    </submittedName>
</protein>
<gene>
    <name evidence="1" type="ORF">FOVG_18583</name>
</gene>
<organism evidence="1">
    <name type="scientific">Fusarium oxysporum f. sp. pisi HDV247</name>
    <dbReference type="NCBI Taxonomy" id="1080344"/>
    <lineage>
        <taxon>Eukaryota</taxon>
        <taxon>Fungi</taxon>
        <taxon>Dikarya</taxon>
        <taxon>Ascomycota</taxon>
        <taxon>Pezizomycotina</taxon>
        <taxon>Sordariomycetes</taxon>
        <taxon>Hypocreomycetidae</taxon>
        <taxon>Hypocreales</taxon>
        <taxon>Nectriaceae</taxon>
        <taxon>Fusarium</taxon>
        <taxon>Fusarium oxysporum species complex</taxon>
    </lineage>
</organism>
<accession>W9NGY3</accession>
<dbReference type="EMBL" id="JH651076">
    <property type="protein sequence ID" value="EXA29981.1"/>
    <property type="molecule type" value="Genomic_DNA"/>
</dbReference>